<dbReference type="Proteomes" id="UP000265520">
    <property type="component" value="Unassembled WGS sequence"/>
</dbReference>
<accession>A0A392Q3H9</accession>
<keyword evidence="4" id="KW-1185">Reference proteome</keyword>
<dbReference type="Pfam" id="PF03101">
    <property type="entry name" value="FAR1"/>
    <property type="match status" value="1"/>
</dbReference>
<evidence type="ECO:0000259" key="2">
    <source>
        <dbReference type="Pfam" id="PF03101"/>
    </source>
</evidence>
<dbReference type="EMBL" id="LXQA010109440">
    <property type="protein sequence ID" value="MCI18280.1"/>
    <property type="molecule type" value="Genomic_DNA"/>
</dbReference>
<feature type="compositionally biased region" description="Acidic residues" evidence="1">
    <location>
        <begin position="26"/>
        <end position="46"/>
    </location>
</feature>
<reference evidence="3 4" key="1">
    <citation type="journal article" date="2018" name="Front. Plant Sci.">
        <title>Red Clover (Trifolium pratense) and Zigzag Clover (T. medium) - A Picture of Genomic Similarities and Differences.</title>
        <authorList>
            <person name="Dluhosova J."/>
            <person name="Istvanek J."/>
            <person name="Nedelnik J."/>
            <person name="Repkova J."/>
        </authorList>
    </citation>
    <scope>NUCLEOTIDE SEQUENCE [LARGE SCALE GENOMIC DNA]</scope>
    <source>
        <strain evidence="4">cv. 10/8</strain>
        <tissue evidence="3">Leaf</tissue>
    </source>
</reference>
<dbReference type="AlphaFoldDB" id="A0A392Q3H9"/>
<dbReference type="PANTHER" id="PTHR46328:SF26">
    <property type="entry name" value="FAR1 DNA-BINDING DOMAIN PROTEIN"/>
    <property type="match status" value="1"/>
</dbReference>
<protein>
    <submittedName>
        <fullName evidence="3">Protein FAR1-RELATED SEQUENCE 5</fullName>
    </submittedName>
</protein>
<comment type="caution">
    <text evidence="3">The sequence shown here is derived from an EMBL/GenBank/DDBJ whole genome shotgun (WGS) entry which is preliminary data.</text>
</comment>
<evidence type="ECO:0000313" key="4">
    <source>
        <dbReference type="Proteomes" id="UP000265520"/>
    </source>
</evidence>
<evidence type="ECO:0000256" key="1">
    <source>
        <dbReference type="SAM" id="MobiDB-lite"/>
    </source>
</evidence>
<feature type="domain" description="FAR1" evidence="2">
    <location>
        <begin position="114"/>
        <end position="162"/>
    </location>
</feature>
<sequence>SGFDAEDVNADVNVGDSADYEYIVYEEDESEGGEFDGDESDFGDCDDFSKSENTVVDDLDENSDTDNETTHSDENAEELFIIDDADDIVKIDMFNLNNEDVSKLQFGSLEVAYKFYCWFAKMNGFAVRKGQVIKNKAGDVVQQTFMCNLEGFRKDSGLTIEMRMHGPKHETSTVAY</sequence>
<evidence type="ECO:0000313" key="3">
    <source>
        <dbReference type="EMBL" id="MCI18280.1"/>
    </source>
</evidence>
<proteinExistence type="predicted"/>
<name>A0A392Q3H9_9FABA</name>
<dbReference type="PANTHER" id="PTHR46328">
    <property type="entry name" value="FAR-RED IMPAIRED RESPONSIVE (FAR1) FAMILY PROTEIN-RELATED"/>
    <property type="match status" value="1"/>
</dbReference>
<organism evidence="3 4">
    <name type="scientific">Trifolium medium</name>
    <dbReference type="NCBI Taxonomy" id="97028"/>
    <lineage>
        <taxon>Eukaryota</taxon>
        <taxon>Viridiplantae</taxon>
        <taxon>Streptophyta</taxon>
        <taxon>Embryophyta</taxon>
        <taxon>Tracheophyta</taxon>
        <taxon>Spermatophyta</taxon>
        <taxon>Magnoliopsida</taxon>
        <taxon>eudicotyledons</taxon>
        <taxon>Gunneridae</taxon>
        <taxon>Pentapetalae</taxon>
        <taxon>rosids</taxon>
        <taxon>fabids</taxon>
        <taxon>Fabales</taxon>
        <taxon>Fabaceae</taxon>
        <taxon>Papilionoideae</taxon>
        <taxon>50 kb inversion clade</taxon>
        <taxon>NPAAA clade</taxon>
        <taxon>Hologalegina</taxon>
        <taxon>IRL clade</taxon>
        <taxon>Trifolieae</taxon>
        <taxon>Trifolium</taxon>
    </lineage>
</organism>
<dbReference type="InterPro" id="IPR004330">
    <property type="entry name" value="FAR1_DNA_bnd_dom"/>
</dbReference>
<feature type="compositionally biased region" description="Acidic residues" evidence="1">
    <location>
        <begin position="55"/>
        <end position="67"/>
    </location>
</feature>
<feature type="region of interest" description="Disordered" evidence="1">
    <location>
        <begin position="26"/>
        <end position="73"/>
    </location>
</feature>
<feature type="non-terminal residue" evidence="3">
    <location>
        <position position="1"/>
    </location>
</feature>